<dbReference type="CDD" id="cd19157">
    <property type="entry name" value="AKR_AKR5G1-3"/>
    <property type="match status" value="1"/>
</dbReference>
<comment type="caution">
    <text evidence="5">The sequence shown here is derived from an EMBL/GenBank/DDBJ whole genome shotgun (WGS) entry which is preliminary data.</text>
</comment>
<feature type="domain" description="NADP-dependent oxidoreductase" evidence="4">
    <location>
        <begin position="19"/>
        <end position="260"/>
    </location>
</feature>
<evidence type="ECO:0000313" key="6">
    <source>
        <dbReference type="Proteomes" id="UP001079657"/>
    </source>
</evidence>
<dbReference type="Proteomes" id="UP001079657">
    <property type="component" value="Unassembled WGS sequence"/>
</dbReference>
<dbReference type="InterPro" id="IPR020471">
    <property type="entry name" value="AKR"/>
</dbReference>
<dbReference type="EMBL" id="JAPQES010000006">
    <property type="protein sequence ID" value="MCY6372062.1"/>
    <property type="molecule type" value="Genomic_DNA"/>
</dbReference>
<dbReference type="Pfam" id="PF00248">
    <property type="entry name" value="Aldo_ket_red"/>
    <property type="match status" value="1"/>
</dbReference>
<dbReference type="Gene3D" id="3.20.20.100">
    <property type="entry name" value="NADP-dependent oxidoreductase domain"/>
    <property type="match status" value="1"/>
</dbReference>
<evidence type="ECO:0000259" key="4">
    <source>
        <dbReference type="Pfam" id="PF00248"/>
    </source>
</evidence>
<protein>
    <submittedName>
        <fullName evidence="5">Aldo/keto reductase</fullName>
    </submittedName>
</protein>
<reference evidence="5" key="1">
    <citation type="submission" date="2022-12" db="EMBL/GenBank/DDBJ databases">
        <authorList>
            <person name="Wang J."/>
        </authorList>
    </citation>
    <scope>NUCLEOTIDE SEQUENCE</scope>
    <source>
        <strain evidence="5">HY-42-06</strain>
    </source>
</reference>
<keyword evidence="3" id="KW-0560">Oxidoreductase</keyword>
<evidence type="ECO:0000256" key="3">
    <source>
        <dbReference type="ARBA" id="ARBA00023002"/>
    </source>
</evidence>
<dbReference type="PROSITE" id="PS00798">
    <property type="entry name" value="ALDOKETO_REDUCTASE_1"/>
    <property type="match status" value="1"/>
</dbReference>
<accession>A0ABT4CSM3</accession>
<dbReference type="PROSITE" id="PS00062">
    <property type="entry name" value="ALDOKETO_REDUCTASE_2"/>
    <property type="match status" value="1"/>
</dbReference>
<gene>
    <name evidence="5" type="ORF">OXH55_15610</name>
</gene>
<keyword evidence="2" id="KW-0521">NADP</keyword>
<dbReference type="PANTHER" id="PTHR43827:SF3">
    <property type="entry name" value="NADP-DEPENDENT OXIDOREDUCTASE DOMAIN-CONTAINING PROTEIN"/>
    <property type="match status" value="1"/>
</dbReference>
<sequence>MKNTNDCTILNNGVKMPWLGFGTFKVEDGNKVVDAVKKALEIGYRHIDTAAIYGNEAGVGQALKESGVKREDIFLVSKVWNSEQGYESTLKAFNDSLAKLETDYLDLYLIHWPKELTKETWKALEKLYKEGRVKAIGVSNFKVHHLEKLMRDAEIMPMVNQVEFHPQFPQTELIDFCKKNNIQLTAWGPLMQGKIFELPIMKELSQKYNKSIAQIALRWDLQMEVVTIPKSIKSERIKSNSEIFDFEISNEDMQRISELNTGVRIGPDPDNIDF</sequence>
<dbReference type="InterPro" id="IPR018170">
    <property type="entry name" value="Aldo/ket_reductase_CS"/>
</dbReference>
<dbReference type="PIRSF" id="PIRSF000097">
    <property type="entry name" value="AKR"/>
    <property type="match status" value="1"/>
</dbReference>
<dbReference type="PRINTS" id="PR00069">
    <property type="entry name" value="ALDKETRDTASE"/>
</dbReference>
<dbReference type="RefSeq" id="WP_268050979.1">
    <property type="nucleotide sequence ID" value="NZ_JAPQES010000006.1"/>
</dbReference>
<keyword evidence="6" id="KW-1185">Reference proteome</keyword>
<dbReference type="PROSITE" id="PS00063">
    <property type="entry name" value="ALDOKETO_REDUCTASE_3"/>
    <property type="match status" value="1"/>
</dbReference>
<dbReference type="InterPro" id="IPR023210">
    <property type="entry name" value="NADP_OxRdtase_dom"/>
</dbReference>
<dbReference type="InterPro" id="IPR044500">
    <property type="entry name" value="AKR5G"/>
</dbReference>
<dbReference type="InterPro" id="IPR036812">
    <property type="entry name" value="NAD(P)_OxRdtase_dom_sf"/>
</dbReference>
<organism evidence="5 6">
    <name type="scientific">Clostridium ganghwense</name>
    <dbReference type="NCBI Taxonomy" id="312089"/>
    <lineage>
        <taxon>Bacteria</taxon>
        <taxon>Bacillati</taxon>
        <taxon>Bacillota</taxon>
        <taxon>Clostridia</taxon>
        <taxon>Eubacteriales</taxon>
        <taxon>Clostridiaceae</taxon>
        <taxon>Clostridium</taxon>
    </lineage>
</organism>
<name>A0ABT4CSM3_9CLOT</name>
<evidence type="ECO:0000256" key="2">
    <source>
        <dbReference type="ARBA" id="ARBA00022857"/>
    </source>
</evidence>
<evidence type="ECO:0000256" key="1">
    <source>
        <dbReference type="ARBA" id="ARBA00007905"/>
    </source>
</evidence>
<proteinExistence type="inferred from homology"/>
<dbReference type="PANTHER" id="PTHR43827">
    <property type="entry name" value="2,5-DIKETO-D-GLUCONIC ACID REDUCTASE"/>
    <property type="match status" value="1"/>
</dbReference>
<evidence type="ECO:0000313" key="5">
    <source>
        <dbReference type="EMBL" id="MCY6372062.1"/>
    </source>
</evidence>
<dbReference type="SUPFAM" id="SSF51430">
    <property type="entry name" value="NAD(P)-linked oxidoreductase"/>
    <property type="match status" value="1"/>
</dbReference>
<comment type="similarity">
    <text evidence="1">Belongs to the aldo/keto reductase family.</text>
</comment>